<keyword evidence="4" id="KW-0812">Transmembrane</keyword>
<gene>
    <name evidence="6" type="ORF">LSH36_150g07011</name>
</gene>
<dbReference type="AlphaFoldDB" id="A0AAD9JUM8"/>
<dbReference type="PANTHER" id="PTHR24255">
    <property type="entry name" value="COMPLEMENT COMPONENT 1, S SUBCOMPONENT-RELATED"/>
    <property type="match status" value="1"/>
</dbReference>
<dbReference type="SUPFAM" id="SSF49854">
    <property type="entry name" value="Spermadhesin, CUB domain"/>
    <property type="match status" value="2"/>
</dbReference>
<dbReference type="InterPro" id="IPR035914">
    <property type="entry name" value="Sperma_CUB_dom_sf"/>
</dbReference>
<evidence type="ECO:0000256" key="3">
    <source>
        <dbReference type="SAM" id="MobiDB-lite"/>
    </source>
</evidence>
<keyword evidence="7" id="KW-1185">Reference proteome</keyword>
<organism evidence="6 7">
    <name type="scientific">Paralvinella palmiformis</name>
    <dbReference type="NCBI Taxonomy" id="53620"/>
    <lineage>
        <taxon>Eukaryota</taxon>
        <taxon>Metazoa</taxon>
        <taxon>Spiralia</taxon>
        <taxon>Lophotrochozoa</taxon>
        <taxon>Annelida</taxon>
        <taxon>Polychaeta</taxon>
        <taxon>Sedentaria</taxon>
        <taxon>Canalipalpata</taxon>
        <taxon>Terebellida</taxon>
        <taxon>Terebelliformia</taxon>
        <taxon>Alvinellidae</taxon>
        <taxon>Paralvinella</taxon>
    </lineage>
</organism>
<dbReference type="CDD" id="cd00041">
    <property type="entry name" value="CUB"/>
    <property type="match status" value="1"/>
</dbReference>
<comment type="caution">
    <text evidence="2">Lacks conserved residue(s) required for the propagation of feature annotation.</text>
</comment>
<feature type="compositionally biased region" description="Low complexity" evidence="3">
    <location>
        <begin position="506"/>
        <end position="523"/>
    </location>
</feature>
<reference evidence="6" key="1">
    <citation type="journal article" date="2023" name="Mol. Biol. Evol.">
        <title>Third-Generation Sequencing Reveals the Adaptive Role of the Epigenome in Three Deep-Sea Polychaetes.</title>
        <authorList>
            <person name="Perez M."/>
            <person name="Aroh O."/>
            <person name="Sun Y."/>
            <person name="Lan Y."/>
            <person name="Juniper S.K."/>
            <person name="Young C.R."/>
            <person name="Angers B."/>
            <person name="Qian P.Y."/>
        </authorList>
    </citation>
    <scope>NUCLEOTIDE SEQUENCE</scope>
    <source>
        <strain evidence="6">P08H-3</strain>
    </source>
</reference>
<feature type="domain" description="CUB" evidence="5">
    <location>
        <begin position="88"/>
        <end position="209"/>
    </location>
</feature>
<dbReference type="Pfam" id="PF00431">
    <property type="entry name" value="CUB"/>
    <property type="match status" value="1"/>
</dbReference>
<dbReference type="PROSITE" id="PS01180">
    <property type="entry name" value="CUB"/>
    <property type="match status" value="2"/>
</dbReference>
<dbReference type="GO" id="GO:0004252">
    <property type="term" value="F:serine-type endopeptidase activity"/>
    <property type="evidence" value="ECO:0007669"/>
    <property type="project" value="TreeGrafter"/>
</dbReference>
<sequence>MTLPSLAVGNQELPQDQLICIPHHGDDCMVNIPDLGPLYKRCMALSTCNMVINTPREDRCANVVNFIQIYYQCIPVPVSDTSAIIDICGDGFIGHMTSITRNSGYITSLHYPRGYTPLASCSCNLTALDPDTNIRFQTLDIDLSPRQRLTVGHDWLEYTQTLDQWGDGYKLNHVIRGDFIDTELPVVYLNFRTGAAVGGRGFWIQYYGVAGDGRAADINLHCGQFTPSDICGDATNKQTIRRNSGYLETLNYPEGYIPDQKCTCRLETLDDDTEIVLSLVDIDLDTNECAATKDWIEFTSGRQNWAKGVRLCGNVPGEPIHTGTQKLYLNFYSDLTGNGRGVWLKYMGKRADDTLVDVYVTCGLYSPDRDLPELINTDIPPYYTGPNTEKISKSGSHTGLIVGLTITAMFMVAMVTFIVVFKYKRPRKQPEETAPGGPPSTIARLDTGYGTLKYPGFSTRKNGHGMPYTNLDEDLERSDKVNEFRDTSPIIPGTSDILDLTKPECSSASNGSSTSGNSSEPTSVRSEMAYSNPAFDGEWQRDQEYTENLRNGNV</sequence>
<feature type="domain" description="CUB" evidence="5">
    <location>
        <begin position="231"/>
        <end position="349"/>
    </location>
</feature>
<evidence type="ECO:0000256" key="2">
    <source>
        <dbReference type="PROSITE-ProRule" id="PRU00059"/>
    </source>
</evidence>
<dbReference type="Gene3D" id="2.60.120.290">
    <property type="entry name" value="Spermadhesin, CUB domain"/>
    <property type="match status" value="2"/>
</dbReference>
<dbReference type="SMART" id="SM00042">
    <property type="entry name" value="CUB"/>
    <property type="match status" value="2"/>
</dbReference>
<evidence type="ECO:0000313" key="6">
    <source>
        <dbReference type="EMBL" id="KAK2159612.1"/>
    </source>
</evidence>
<keyword evidence="1" id="KW-1015">Disulfide bond</keyword>
<protein>
    <recommendedName>
        <fullName evidence="5">CUB domain-containing protein</fullName>
    </recommendedName>
</protein>
<name>A0AAD9JUM8_9ANNE</name>
<keyword evidence="4" id="KW-1133">Transmembrane helix</keyword>
<evidence type="ECO:0000313" key="7">
    <source>
        <dbReference type="Proteomes" id="UP001208570"/>
    </source>
</evidence>
<dbReference type="PANTHER" id="PTHR24255:SF31">
    <property type="entry name" value="CUBILIN-LIKE PROTEIN"/>
    <property type="match status" value="1"/>
</dbReference>
<dbReference type="Proteomes" id="UP001208570">
    <property type="component" value="Unassembled WGS sequence"/>
</dbReference>
<dbReference type="GO" id="GO:0005615">
    <property type="term" value="C:extracellular space"/>
    <property type="evidence" value="ECO:0007669"/>
    <property type="project" value="TreeGrafter"/>
</dbReference>
<dbReference type="EMBL" id="JAODUP010000150">
    <property type="protein sequence ID" value="KAK2159612.1"/>
    <property type="molecule type" value="Genomic_DNA"/>
</dbReference>
<keyword evidence="4" id="KW-0472">Membrane</keyword>
<dbReference type="InterPro" id="IPR000859">
    <property type="entry name" value="CUB_dom"/>
</dbReference>
<proteinExistence type="predicted"/>
<evidence type="ECO:0000259" key="5">
    <source>
        <dbReference type="PROSITE" id="PS01180"/>
    </source>
</evidence>
<evidence type="ECO:0000256" key="1">
    <source>
        <dbReference type="ARBA" id="ARBA00023157"/>
    </source>
</evidence>
<accession>A0AAD9JUM8</accession>
<feature type="transmembrane region" description="Helical" evidence="4">
    <location>
        <begin position="400"/>
        <end position="421"/>
    </location>
</feature>
<evidence type="ECO:0000256" key="4">
    <source>
        <dbReference type="SAM" id="Phobius"/>
    </source>
</evidence>
<feature type="region of interest" description="Disordered" evidence="3">
    <location>
        <begin position="485"/>
        <end position="554"/>
    </location>
</feature>
<comment type="caution">
    <text evidence="6">The sequence shown here is derived from an EMBL/GenBank/DDBJ whole genome shotgun (WGS) entry which is preliminary data.</text>
</comment>